<dbReference type="InParanoid" id="A0A0P8Y3B7"/>
<evidence type="ECO:0008006" key="4">
    <source>
        <dbReference type="Google" id="ProtNLM"/>
    </source>
</evidence>
<name>A0A0P8Y3B7_DROAN</name>
<feature type="compositionally biased region" description="Acidic residues" evidence="1">
    <location>
        <begin position="13"/>
        <end position="31"/>
    </location>
</feature>
<dbReference type="SMR" id="A0A0P8Y3B7"/>
<dbReference type="InterPro" id="IPR026983">
    <property type="entry name" value="DHC"/>
</dbReference>
<proteinExistence type="predicted"/>
<gene>
    <name evidence="2" type="primary">Dana\GF26701</name>
    <name evidence="2" type="ORF">GF26701</name>
</gene>
<organism evidence="2 3">
    <name type="scientific">Drosophila ananassae</name>
    <name type="common">Fruit fly</name>
    <dbReference type="NCBI Taxonomy" id="7217"/>
    <lineage>
        <taxon>Eukaryota</taxon>
        <taxon>Metazoa</taxon>
        <taxon>Ecdysozoa</taxon>
        <taxon>Arthropoda</taxon>
        <taxon>Hexapoda</taxon>
        <taxon>Insecta</taxon>
        <taxon>Pterygota</taxon>
        <taxon>Neoptera</taxon>
        <taxon>Endopterygota</taxon>
        <taxon>Diptera</taxon>
        <taxon>Brachycera</taxon>
        <taxon>Muscomorpha</taxon>
        <taxon>Ephydroidea</taxon>
        <taxon>Drosophilidae</taxon>
        <taxon>Drosophila</taxon>
        <taxon>Sophophora</taxon>
    </lineage>
</organism>
<dbReference type="STRING" id="7217.A0A0P8Y3B7"/>
<feature type="non-terminal residue" evidence="2">
    <location>
        <position position="318"/>
    </location>
</feature>
<keyword evidence="3" id="KW-1185">Reference proteome</keyword>
<dbReference type="PANTHER" id="PTHR46532:SF11">
    <property type="entry name" value="DYNEIN AXONEMAL HEAVY CHAIN 12"/>
    <property type="match status" value="1"/>
</dbReference>
<reference evidence="2 3" key="1">
    <citation type="journal article" date="2007" name="Nature">
        <title>Evolution of genes and genomes on the Drosophila phylogeny.</title>
        <authorList>
            <consortium name="Drosophila 12 Genomes Consortium"/>
            <person name="Clark A.G."/>
            <person name="Eisen M.B."/>
            <person name="Smith D.R."/>
            <person name="Bergman C.M."/>
            <person name="Oliver B."/>
            <person name="Markow T.A."/>
            <person name="Kaufman T.C."/>
            <person name="Kellis M."/>
            <person name="Gelbart W."/>
            <person name="Iyer V.N."/>
            <person name="Pollard D.A."/>
            <person name="Sackton T.B."/>
            <person name="Larracuente A.M."/>
            <person name="Singh N.D."/>
            <person name="Abad J.P."/>
            <person name="Abt D.N."/>
            <person name="Adryan B."/>
            <person name="Aguade M."/>
            <person name="Akashi H."/>
            <person name="Anderson W.W."/>
            <person name="Aquadro C.F."/>
            <person name="Ardell D.H."/>
            <person name="Arguello R."/>
            <person name="Artieri C.G."/>
            <person name="Barbash D.A."/>
            <person name="Barker D."/>
            <person name="Barsanti P."/>
            <person name="Batterham P."/>
            <person name="Batzoglou S."/>
            <person name="Begun D."/>
            <person name="Bhutkar A."/>
            <person name="Blanco E."/>
            <person name="Bosak S.A."/>
            <person name="Bradley R.K."/>
            <person name="Brand A.D."/>
            <person name="Brent M.R."/>
            <person name="Brooks A.N."/>
            <person name="Brown R.H."/>
            <person name="Butlin R.K."/>
            <person name="Caggese C."/>
            <person name="Calvi B.R."/>
            <person name="Bernardo de Carvalho A."/>
            <person name="Caspi A."/>
            <person name="Castrezana S."/>
            <person name="Celniker S.E."/>
            <person name="Chang J.L."/>
            <person name="Chapple C."/>
            <person name="Chatterji S."/>
            <person name="Chinwalla A."/>
            <person name="Civetta A."/>
            <person name="Clifton S.W."/>
            <person name="Comeron J.M."/>
            <person name="Costello J.C."/>
            <person name="Coyne J.A."/>
            <person name="Daub J."/>
            <person name="David R.G."/>
            <person name="Delcher A.L."/>
            <person name="Delehaunty K."/>
            <person name="Do C.B."/>
            <person name="Ebling H."/>
            <person name="Edwards K."/>
            <person name="Eickbush T."/>
            <person name="Evans J.D."/>
            <person name="Filipski A."/>
            <person name="Findeiss S."/>
            <person name="Freyhult E."/>
            <person name="Fulton L."/>
            <person name="Fulton R."/>
            <person name="Garcia A.C."/>
            <person name="Gardiner A."/>
            <person name="Garfield D.A."/>
            <person name="Garvin B.E."/>
            <person name="Gibson G."/>
            <person name="Gilbert D."/>
            <person name="Gnerre S."/>
            <person name="Godfrey J."/>
            <person name="Good R."/>
            <person name="Gotea V."/>
            <person name="Gravely B."/>
            <person name="Greenberg A.J."/>
            <person name="Griffiths-Jones S."/>
            <person name="Gross S."/>
            <person name="Guigo R."/>
            <person name="Gustafson E.A."/>
            <person name="Haerty W."/>
            <person name="Hahn M.W."/>
            <person name="Halligan D.L."/>
            <person name="Halpern A.L."/>
            <person name="Halter G.M."/>
            <person name="Han M.V."/>
            <person name="Heger A."/>
            <person name="Hillier L."/>
            <person name="Hinrichs A.S."/>
            <person name="Holmes I."/>
            <person name="Hoskins R.A."/>
            <person name="Hubisz M.J."/>
            <person name="Hultmark D."/>
            <person name="Huntley M.A."/>
            <person name="Jaffe D.B."/>
            <person name="Jagadeeshan S."/>
            <person name="Jeck W.R."/>
            <person name="Johnson J."/>
            <person name="Jones C.D."/>
            <person name="Jordan W.C."/>
            <person name="Karpen G.H."/>
            <person name="Kataoka E."/>
            <person name="Keightley P.D."/>
            <person name="Kheradpour P."/>
            <person name="Kirkness E.F."/>
            <person name="Koerich L.B."/>
            <person name="Kristiansen K."/>
            <person name="Kudrna D."/>
            <person name="Kulathinal R.J."/>
            <person name="Kumar S."/>
            <person name="Kwok R."/>
            <person name="Lander E."/>
            <person name="Langley C.H."/>
            <person name="Lapoint R."/>
            <person name="Lazzaro B.P."/>
            <person name="Lee S.J."/>
            <person name="Levesque L."/>
            <person name="Li R."/>
            <person name="Lin C.F."/>
            <person name="Lin M.F."/>
            <person name="Lindblad-Toh K."/>
            <person name="Llopart A."/>
            <person name="Long M."/>
            <person name="Low L."/>
            <person name="Lozovsky E."/>
            <person name="Lu J."/>
            <person name="Luo M."/>
            <person name="Machado C.A."/>
            <person name="Makalowski W."/>
            <person name="Marzo M."/>
            <person name="Matsuda M."/>
            <person name="Matzkin L."/>
            <person name="McAllister B."/>
            <person name="McBride C.S."/>
            <person name="McKernan B."/>
            <person name="McKernan K."/>
            <person name="Mendez-Lago M."/>
            <person name="Minx P."/>
            <person name="Mollenhauer M.U."/>
            <person name="Montooth K."/>
            <person name="Mount S.M."/>
            <person name="Mu X."/>
            <person name="Myers E."/>
            <person name="Negre B."/>
            <person name="Newfeld S."/>
            <person name="Nielsen R."/>
            <person name="Noor M.A."/>
            <person name="O'Grady P."/>
            <person name="Pachter L."/>
            <person name="Papaceit M."/>
            <person name="Parisi M.J."/>
            <person name="Parisi M."/>
            <person name="Parts L."/>
            <person name="Pedersen J.S."/>
            <person name="Pesole G."/>
            <person name="Phillippy A.M."/>
            <person name="Ponting C.P."/>
            <person name="Pop M."/>
            <person name="Porcelli D."/>
            <person name="Powell J.R."/>
            <person name="Prohaska S."/>
            <person name="Pruitt K."/>
            <person name="Puig M."/>
            <person name="Quesneville H."/>
            <person name="Ram K.R."/>
            <person name="Rand D."/>
            <person name="Rasmussen M.D."/>
            <person name="Reed L.K."/>
            <person name="Reenan R."/>
            <person name="Reily A."/>
            <person name="Remington K.A."/>
            <person name="Rieger T.T."/>
            <person name="Ritchie M.G."/>
            <person name="Robin C."/>
            <person name="Rogers Y.H."/>
            <person name="Rohde C."/>
            <person name="Rozas J."/>
            <person name="Rubenfield M.J."/>
            <person name="Ruiz A."/>
            <person name="Russo S."/>
            <person name="Salzberg S.L."/>
            <person name="Sanchez-Gracia A."/>
            <person name="Saranga D.J."/>
            <person name="Sato H."/>
            <person name="Schaeffer S.W."/>
            <person name="Schatz M.C."/>
            <person name="Schlenke T."/>
            <person name="Schwartz R."/>
            <person name="Segarra C."/>
            <person name="Singh R.S."/>
            <person name="Sirot L."/>
            <person name="Sirota M."/>
            <person name="Sisneros N.B."/>
            <person name="Smith C.D."/>
            <person name="Smith T.F."/>
            <person name="Spieth J."/>
            <person name="Stage D.E."/>
            <person name="Stark A."/>
            <person name="Stephan W."/>
            <person name="Strausberg R.L."/>
            <person name="Strempel S."/>
            <person name="Sturgill D."/>
            <person name="Sutton G."/>
            <person name="Sutton G.G."/>
            <person name="Tao W."/>
            <person name="Teichmann S."/>
            <person name="Tobari Y.N."/>
            <person name="Tomimura Y."/>
            <person name="Tsolas J.M."/>
            <person name="Valente V.L."/>
            <person name="Venter E."/>
            <person name="Venter J.C."/>
            <person name="Vicario S."/>
            <person name="Vieira F.G."/>
            <person name="Vilella A.J."/>
            <person name="Villasante A."/>
            <person name="Walenz B."/>
            <person name="Wang J."/>
            <person name="Wasserman M."/>
            <person name="Watts T."/>
            <person name="Wilson D."/>
            <person name="Wilson R.K."/>
            <person name="Wing R.A."/>
            <person name="Wolfner M.F."/>
            <person name="Wong A."/>
            <person name="Wong G.K."/>
            <person name="Wu C.I."/>
            <person name="Wu G."/>
            <person name="Yamamoto D."/>
            <person name="Yang H.P."/>
            <person name="Yang S.P."/>
            <person name="Yorke J.A."/>
            <person name="Yoshida K."/>
            <person name="Zdobnov E."/>
            <person name="Zhang P."/>
            <person name="Zhang Y."/>
            <person name="Zimin A.V."/>
            <person name="Baldwin J."/>
            <person name="Abdouelleil A."/>
            <person name="Abdulkadir J."/>
            <person name="Abebe A."/>
            <person name="Abera B."/>
            <person name="Abreu J."/>
            <person name="Acer S.C."/>
            <person name="Aftuck L."/>
            <person name="Alexander A."/>
            <person name="An P."/>
            <person name="Anderson E."/>
            <person name="Anderson S."/>
            <person name="Arachi H."/>
            <person name="Azer M."/>
            <person name="Bachantsang P."/>
            <person name="Barry A."/>
            <person name="Bayul T."/>
            <person name="Berlin A."/>
            <person name="Bessette D."/>
            <person name="Bloom T."/>
            <person name="Blye J."/>
            <person name="Boguslavskiy L."/>
            <person name="Bonnet C."/>
            <person name="Boukhgalter B."/>
            <person name="Bourzgui I."/>
            <person name="Brown A."/>
            <person name="Cahill P."/>
            <person name="Channer S."/>
            <person name="Cheshatsang Y."/>
            <person name="Chuda L."/>
            <person name="Citroen M."/>
            <person name="Collymore A."/>
            <person name="Cooke P."/>
            <person name="Costello M."/>
            <person name="D'Aco K."/>
            <person name="Daza R."/>
            <person name="De Haan G."/>
            <person name="DeGray S."/>
            <person name="DeMaso C."/>
            <person name="Dhargay N."/>
            <person name="Dooley K."/>
            <person name="Dooley E."/>
            <person name="Doricent M."/>
            <person name="Dorje P."/>
            <person name="Dorjee K."/>
            <person name="Dupes A."/>
            <person name="Elong R."/>
            <person name="Falk J."/>
            <person name="Farina A."/>
            <person name="Faro S."/>
            <person name="Ferguson D."/>
            <person name="Fisher S."/>
            <person name="Foley C.D."/>
            <person name="Franke A."/>
            <person name="Friedrich D."/>
            <person name="Gadbois L."/>
            <person name="Gearin G."/>
            <person name="Gearin C.R."/>
            <person name="Giannoukos G."/>
            <person name="Goode T."/>
            <person name="Graham J."/>
            <person name="Grandbois E."/>
            <person name="Grewal S."/>
            <person name="Gyaltsen K."/>
            <person name="Hafez N."/>
            <person name="Hagos B."/>
            <person name="Hall J."/>
            <person name="Henson C."/>
            <person name="Hollinger A."/>
            <person name="Honan T."/>
            <person name="Huard M.D."/>
            <person name="Hughes L."/>
            <person name="Hurhula B."/>
            <person name="Husby M.E."/>
            <person name="Kamat A."/>
            <person name="Kanga B."/>
            <person name="Kashin S."/>
            <person name="Khazanovich D."/>
            <person name="Kisner P."/>
            <person name="Lance K."/>
            <person name="Lara M."/>
            <person name="Lee W."/>
            <person name="Lennon N."/>
            <person name="Letendre F."/>
            <person name="LeVine R."/>
            <person name="Lipovsky A."/>
            <person name="Liu X."/>
            <person name="Liu J."/>
            <person name="Liu S."/>
            <person name="Lokyitsang T."/>
            <person name="Lokyitsang Y."/>
            <person name="Lubonja R."/>
            <person name="Lui A."/>
            <person name="MacDonald P."/>
            <person name="Magnisalis V."/>
            <person name="Maru K."/>
            <person name="Matthews C."/>
            <person name="McCusker W."/>
            <person name="McDonough S."/>
            <person name="Mehta T."/>
            <person name="Meldrim J."/>
            <person name="Meneus L."/>
            <person name="Mihai O."/>
            <person name="Mihalev A."/>
            <person name="Mihova T."/>
            <person name="Mittelman R."/>
            <person name="Mlenga V."/>
            <person name="Montmayeur A."/>
            <person name="Mulrain L."/>
            <person name="Navidi A."/>
            <person name="Naylor J."/>
            <person name="Negash T."/>
            <person name="Nguyen T."/>
            <person name="Nguyen N."/>
            <person name="Nicol R."/>
            <person name="Norbu C."/>
            <person name="Norbu N."/>
            <person name="Novod N."/>
            <person name="O'Neill B."/>
            <person name="Osman S."/>
            <person name="Markiewicz E."/>
            <person name="Oyono O.L."/>
            <person name="Patti C."/>
            <person name="Phunkhang P."/>
            <person name="Pierre F."/>
            <person name="Priest M."/>
            <person name="Raghuraman S."/>
            <person name="Rege F."/>
            <person name="Reyes R."/>
            <person name="Rise C."/>
            <person name="Rogov P."/>
            <person name="Ross K."/>
            <person name="Ryan E."/>
            <person name="Settipalli S."/>
            <person name="Shea T."/>
            <person name="Sherpa N."/>
            <person name="Shi L."/>
            <person name="Shih D."/>
            <person name="Sparrow T."/>
            <person name="Spaulding J."/>
            <person name="Stalker J."/>
            <person name="Stange-Thomann N."/>
            <person name="Stavropoulos S."/>
            <person name="Stone C."/>
            <person name="Strader C."/>
            <person name="Tesfaye S."/>
            <person name="Thomson T."/>
            <person name="Thoulutsang Y."/>
            <person name="Thoulutsang D."/>
            <person name="Topham K."/>
            <person name="Topping I."/>
            <person name="Tsamla T."/>
            <person name="Vassiliev H."/>
            <person name="Vo A."/>
            <person name="Wangchuk T."/>
            <person name="Wangdi T."/>
            <person name="Weiand M."/>
            <person name="Wilkinson J."/>
            <person name="Wilson A."/>
            <person name="Yadav S."/>
            <person name="Young G."/>
            <person name="Yu Q."/>
            <person name="Zembek L."/>
            <person name="Zhong D."/>
            <person name="Zimmer A."/>
            <person name="Zwirko Z."/>
            <person name="Jaffe D.B."/>
            <person name="Alvarez P."/>
            <person name="Brockman W."/>
            <person name="Butler J."/>
            <person name="Chin C."/>
            <person name="Gnerre S."/>
            <person name="Grabherr M."/>
            <person name="Kleber M."/>
            <person name="Mauceli E."/>
            <person name="MacCallum I."/>
        </authorList>
    </citation>
    <scope>NUCLEOTIDE SEQUENCE [LARGE SCALE GENOMIC DNA]</scope>
    <source>
        <strain evidence="3">Tucson 14024-0371.13</strain>
    </source>
</reference>
<sequence>MTSVKFKKKREGDEEDDLEEFEEEQSESEEEIITPFHRFELLKGVSEEERNLFREYEKYVDENIAENLLDAVITSSTYLRMEVDNRYENNTPIFEIFMELQEPNVVYFLNLDTSSKSGFAFFIETLLDDMNDMMSLLNRVAQDPTEVTGQAPINFMDELQDKTELEKQRLEIMNKIKLALQAIRVHGKGYMEYSSLWIWDKNVYLSEVKKFGRNLTLDERDAEADQEGSSGVKPLGLEYPPLSVYKEQLDKFIELQDQIRTWDTHEDFFVFLRLNMTGFKASVLNQVGQWISLFKMDLINRVKNSLKELQDFVNEANI</sequence>
<protein>
    <recommendedName>
        <fullName evidence="4">Dynein heavy chain tail domain-containing protein</fullName>
    </recommendedName>
</protein>
<accession>A0A0P8Y3B7</accession>
<evidence type="ECO:0000256" key="1">
    <source>
        <dbReference type="SAM" id="MobiDB-lite"/>
    </source>
</evidence>
<dbReference type="AlphaFoldDB" id="A0A0P8Y3B7"/>
<dbReference type="PANTHER" id="PTHR46532">
    <property type="entry name" value="MALE FERTILITY FACTOR KL5"/>
    <property type="match status" value="1"/>
</dbReference>
<dbReference type="EMBL" id="CH903575">
    <property type="protein sequence ID" value="KPU81879.1"/>
    <property type="molecule type" value="Genomic_DNA"/>
</dbReference>
<dbReference type="GO" id="GO:0045505">
    <property type="term" value="F:dynein intermediate chain binding"/>
    <property type="evidence" value="ECO:0007669"/>
    <property type="project" value="InterPro"/>
</dbReference>
<feature type="region of interest" description="Disordered" evidence="1">
    <location>
        <begin position="1"/>
        <end position="31"/>
    </location>
</feature>
<dbReference type="GO" id="GO:0007018">
    <property type="term" value="P:microtubule-based movement"/>
    <property type="evidence" value="ECO:0007669"/>
    <property type="project" value="InterPro"/>
</dbReference>
<evidence type="ECO:0000313" key="2">
    <source>
        <dbReference type="EMBL" id="KPU81879.1"/>
    </source>
</evidence>
<dbReference type="GO" id="GO:0051959">
    <property type="term" value="F:dynein light intermediate chain binding"/>
    <property type="evidence" value="ECO:0007669"/>
    <property type="project" value="InterPro"/>
</dbReference>
<dbReference type="GO" id="GO:0005858">
    <property type="term" value="C:axonemal dynein complex"/>
    <property type="evidence" value="ECO:0007669"/>
    <property type="project" value="TreeGrafter"/>
</dbReference>
<dbReference type="OrthoDB" id="447173at2759"/>
<dbReference type="Proteomes" id="UP000007801">
    <property type="component" value="Unassembled WGS sequence"/>
</dbReference>
<evidence type="ECO:0000313" key="3">
    <source>
        <dbReference type="Proteomes" id="UP000007801"/>
    </source>
</evidence>